<dbReference type="GO" id="GO:0022857">
    <property type="term" value="F:transmembrane transporter activity"/>
    <property type="evidence" value="ECO:0007669"/>
    <property type="project" value="InterPro"/>
</dbReference>
<evidence type="ECO:0000256" key="5">
    <source>
        <dbReference type="SAM" id="Phobius"/>
    </source>
</evidence>
<dbReference type="Gene3D" id="1.20.1250.20">
    <property type="entry name" value="MFS general substrate transporter like domains"/>
    <property type="match status" value="2"/>
</dbReference>
<accession>A0A510HKE7</accession>
<dbReference type="GO" id="GO:0005886">
    <property type="term" value="C:plasma membrane"/>
    <property type="evidence" value="ECO:0007669"/>
    <property type="project" value="UniProtKB-SubCell"/>
</dbReference>
<feature type="transmembrane region" description="Helical" evidence="5">
    <location>
        <begin position="209"/>
        <end position="234"/>
    </location>
</feature>
<feature type="transmembrane region" description="Helical" evidence="5">
    <location>
        <begin position="82"/>
        <end position="100"/>
    </location>
</feature>
<keyword evidence="8" id="KW-1185">Reference proteome</keyword>
<dbReference type="PANTHER" id="PTHR23527:SF1">
    <property type="entry name" value="BLL3282 PROTEIN"/>
    <property type="match status" value="1"/>
</dbReference>
<evidence type="ECO:0000256" key="3">
    <source>
        <dbReference type="ARBA" id="ARBA00022989"/>
    </source>
</evidence>
<feature type="transmembrane region" description="Helical" evidence="5">
    <location>
        <begin position="171"/>
        <end position="188"/>
    </location>
</feature>
<dbReference type="Proteomes" id="UP000318065">
    <property type="component" value="Chromosome"/>
</dbReference>
<dbReference type="PRINTS" id="PR01035">
    <property type="entry name" value="TCRTETA"/>
</dbReference>
<comment type="subcellular location">
    <subcellularLocation>
        <location evidence="1">Cell membrane</location>
        <topology evidence="1">Multi-pass membrane protein</topology>
    </subcellularLocation>
</comment>
<proteinExistence type="predicted"/>
<feature type="domain" description="Major facilitator superfamily (MFS) profile" evidence="6">
    <location>
        <begin position="15"/>
        <end position="388"/>
    </location>
</feature>
<keyword evidence="4 5" id="KW-0472">Membrane</keyword>
<dbReference type="AlphaFoldDB" id="A0A510HKE7"/>
<evidence type="ECO:0000256" key="2">
    <source>
        <dbReference type="ARBA" id="ARBA00022692"/>
    </source>
</evidence>
<dbReference type="InterPro" id="IPR001958">
    <property type="entry name" value="Tet-R_TetA/multi-R_MdtG-like"/>
</dbReference>
<evidence type="ECO:0000256" key="4">
    <source>
        <dbReference type="ARBA" id="ARBA00023136"/>
    </source>
</evidence>
<feature type="transmembrane region" description="Helical" evidence="5">
    <location>
        <begin position="280"/>
        <end position="310"/>
    </location>
</feature>
<evidence type="ECO:0000313" key="7">
    <source>
        <dbReference type="EMBL" id="BBL79765.1"/>
    </source>
</evidence>
<evidence type="ECO:0000259" key="6">
    <source>
        <dbReference type="PROSITE" id="PS50850"/>
    </source>
</evidence>
<dbReference type="InterPro" id="IPR052952">
    <property type="entry name" value="MFS-Transporter"/>
</dbReference>
<reference evidence="7" key="1">
    <citation type="journal article" date="2019" name="Microbiol. Resour. Announc.">
        <title>Complete Genome Sequence of Rubrobacter xylanophilus Strain AA3-22, Isolated from Arima Onsen in Japan.</title>
        <authorList>
            <person name="Tomariguchi N."/>
            <person name="Miyazaki K."/>
        </authorList>
    </citation>
    <scope>NUCLEOTIDE SEQUENCE [LARGE SCALE GENOMIC DNA]</scope>
    <source>
        <strain evidence="7">AA3-22</strain>
    </source>
</reference>
<name>A0A510HKE7_9ACTN</name>
<dbReference type="EMBL" id="AP019791">
    <property type="protein sequence ID" value="BBL79765.1"/>
    <property type="molecule type" value="Genomic_DNA"/>
</dbReference>
<keyword evidence="3 5" id="KW-1133">Transmembrane helix</keyword>
<dbReference type="PROSITE" id="PS50850">
    <property type="entry name" value="MFS"/>
    <property type="match status" value="1"/>
</dbReference>
<organism evidence="7 8">
    <name type="scientific">Rubrobacter xylanophilus</name>
    <dbReference type="NCBI Taxonomy" id="49319"/>
    <lineage>
        <taxon>Bacteria</taxon>
        <taxon>Bacillati</taxon>
        <taxon>Actinomycetota</taxon>
        <taxon>Rubrobacteria</taxon>
        <taxon>Rubrobacterales</taxon>
        <taxon>Rubrobacteraceae</taxon>
        <taxon>Rubrobacter</taxon>
    </lineage>
</organism>
<dbReference type="InterPro" id="IPR011701">
    <property type="entry name" value="MFS"/>
</dbReference>
<dbReference type="SUPFAM" id="SSF103473">
    <property type="entry name" value="MFS general substrate transporter"/>
    <property type="match status" value="1"/>
</dbReference>
<dbReference type="PANTHER" id="PTHR23527">
    <property type="entry name" value="BLL3282 PROTEIN"/>
    <property type="match status" value="1"/>
</dbReference>
<evidence type="ECO:0000256" key="1">
    <source>
        <dbReference type="ARBA" id="ARBA00004651"/>
    </source>
</evidence>
<feature type="transmembrane region" description="Helical" evidence="5">
    <location>
        <begin position="45"/>
        <end position="70"/>
    </location>
</feature>
<sequence>MISHMVPESGGASYRAVSLAIAVATAGALPAFLTGGLAVQIQEELHFGAAALGLAVALFFLSSAATSALMGRLVERIGASRGMRLAAAVSALSLLGVALLARSWPALVVCLVLGGLANAVSHPAANLSLAREIPPGRLGLSFGIKQAALPAATLLAGLAVPLVAVTFGWRWAFVGGATLALLVALLVPRRKERGAERVAEEDRRGDAPILPLAVLALGIGLGSTAATPLGAFIVNSAVEEGMRVEAAGLLLATGSACSIAVRVVFGYLADMMSGGRLRLVAGMLAAGVAGFLMLAVGSGALFVAGALVAFGAGWGWPGLFNFAVVKTSPGAPAAATGITQTGASSGAAFGPLLFGAVVEAASYEAAWIVSAAAALAALAAILTGRALLLGGLPPSLRRG</sequence>
<keyword evidence="2 5" id="KW-0812">Transmembrane</keyword>
<dbReference type="Pfam" id="PF07690">
    <property type="entry name" value="MFS_1"/>
    <property type="match status" value="2"/>
</dbReference>
<feature type="transmembrane region" description="Helical" evidence="5">
    <location>
        <begin position="246"/>
        <end position="268"/>
    </location>
</feature>
<evidence type="ECO:0000313" key="8">
    <source>
        <dbReference type="Proteomes" id="UP000318065"/>
    </source>
</evidence>
<dbReference type="OrthoDB" id="5176013at2"/>
<gene>
    <name evidence="7" type="ORF">RxyAA322_16190</name>
</gene>
<protein>
    <recommendedName>
        <fullName evidence="6">Major facilitator superfamily (MFS) profile domain-containing protein</fullName>
    </recommendedName>
</protein>
<dbReference type="InterPro" id="IPR020846">
    <property type="entry name" value="MFS_dom"/>
</dbReference>
<feature type="transmembrane region" description="Helical" evidence="5">
    <location>
        <begin position="12"/>
        <end position="33"/>
    </location>
</feature>
<dbReference type="InterPro" id="IPR036259">
    <property type="entry name" value="MFS_trans_sf"/>
</dbReference>
<feature type="transmembrane region" description="Helical" evidence="5">
    <location>
        <begin position="365"/>
        <end position="388"/>
    </location>
</feature>